<comment type="caution">
    <text evidence="2">The sequence shown here is derived from an EMBL/GenBank/DDBJ whole genome shotgun (WGS) entry which is preliminary data.</text>
</comment>
<proteinExistence type="predicted"/>
<keyword evidence="1" id="KW-0472">Membrane</keyword>
<accession>A0AAV1N0I8</accession>
<name>A0AAV1N0I8_SCOSC</name>
<feature type="transmembrane region" description="Helical" evidence="1">
    <location>
        <begin position="285"/>
        <end position="307"/>
    </location>
</feature>
<dbReference type="AlphaFoldDB" id="A0AAV1N0I8"/>
<feature type="transmembrane region" description="Helical" evidence="1">
    <location>
        <begin position="116"/>
        <end position="140"/>
    </location>
</feature>
<feature type="transmembrane region" description="Helical" evidence="1">
    <location>
        <begin position="375"/>
        <end position="392"/>
    </location>
</feature>
<dbReference type="PANTHER" id="PTHR33444:SF2">
    <property type="entry name" value="MARVEL DOMAIN-CONTAINING PROTEIN"/>
    <property type="match status" value="1"/>
</dbReference>
<dbReference type="EMBL" id="CAWUFR010000011">
    <property type="protein sequence ID" value="CAK6952916.1"/>
    <property type="molecule type" value="Genomic_DNA"/>
</dbReference>
<feature type="transmembrane region" description="Helical" evidence="1">
    <location>
        <begin position="515"/>
        <end position="534"/>
    </location>
</feature>
<reference evidence="2 3" key="1">
    <citation type="submission" date="2024-01" db="EMBL/GenBank/DDBJ databases">
        <authorList>
            <person name="Alioto T."/>
            <person name="Alioto T."/>
            <person name="Gomez Garrido J."/>
        </authorList>
    </citation>
    <scope>NUCLEOTIDE SEQUENCE [LARGE SCALE GENOMIC DNA]</scope>
</reference>
<feature type="transmembrane region" description="Helical" evidence="1">
    <location>
        <begin position="328"/>
        <end position="355"/>
    </location>
</feature>
<evidence type="ECO:0000256" key="1">
    <source>
        <dbReference type="SAM" id="Phobius"/>
    </source>
</evidence>
<protein>
    <submittedName>
        <fullName evidence="2">Transmembrane protein 272-like isoform X1</fullName>
    </submittedName>
</protein>
<dbReference type="InterPro" id="IPR040350">
    <property type="entry name" value="TMEM272"/>
</dbReference>
<dbReference type="Proteomes" id="UP001314229">
    <property type="component" value="Unassembled WGS sequence"/>
</dbReference>
<dbReference type="PANTHER" id="PTHR33444">
    <property type="entry name" value="SI:DKEY-19B23.12-RELATED"/>
    <property type="match status" value="1"/>
</dbReference>
<keyword evidence="1" id="KW-1133">Transmembrane helix</keyword>
<sequence>MPSCPEHILVLPHCTKTFFFLFEQDVHPIRRTNRIVLSDLIMATCDRCKCTADNVILGCIGSVILSVSLAQAIIGLIHINDCPRQPFIPFYMCGFLVIFLLTCFCVLCDMSQKWKIACCGVTAVIYLGWLIAGSITIYAIDKPDYEPESESFSCHEILYSIRIFIITNTGSHIMPLISRGHLLQVEVSVTDMMGPELDIHPIRRIRFNLSKIIMPESDNKYLGLGLLIFIFFFAHLGVGLVHINDCPRQPFIPIYLCGFGALFLLMLFCLAAYSNMSNKCNMGCFWGTIAVFFCWFFAGSITIYSIFEPNYEKTRHPDSYCNKILYLFAFWSTNLINGVTFSYLSYYCCSITIYFIYEPIYGITTKADSSCENILYAYAFRSTVFIYILLVFKTKTHPALAKTLVQGYKKLDFTFTYTSYFTIEDKEDVRPIRRTNRFNLSEITMPESDRPLLTGSVLPVIGLCIVAVMLSVSLPQMIIGSITIYSIYDPSNGKTTKSDSYCDRMLYMFAFKSTYVMYVLFGVGILSFLSYYCFKPQKHKAQITAVCTSSGPSEVSSHEGKDKSRSCLKISKPRTNLSQVSSLRVKSQVFKTKTHPALAQTLL</sequence>
<feature type="transmembrane region" description="Helical" evidence="1">
    <location>
        <begin position="460"/>
        <end position="488"/>
    </location>
</feature>
<evidence type="ECO:0000313" key="2">
    <source>
        <dbReference type="EMBL" id="CAK6952916.1"/>
    </source>
</evidence>
<keyword evidence="3" id="KW-1185">Reference proteome</keyword>
<organism evidence="2 3">
    <name type="scientific">Scomber scombrus</name>
    <name type="common">Atlantic mackerel</name>
    <name type="synonym">Scomber vernalis</name>
    <dbReference type="NCBI Taxonomy" id="13677"/>
    <lineage>
        <taxon>Eukaryota</taxon>
        <taxon>Metazoa</taxon>
        <taxon>Chordata</taxon>
        <taxon>Craniata</taxon>
        <taxon>Vertebrata</taxon>
        <taxon>Euteleostomi</taxon>
        <taxon>Actinopterygii</taxon>
        <taxon>Neopterygii</taxon>
        <taxon>Teleostei</taxon>
        <taxon>Neoteleostei</taxon>
        <taxon>Acanthomorphata</taxon>
        <taxon>Pelagiaria</taxon>
        <taxon>Scombriformes</taxon>
        <taxon>Scombridae</taxon>
        <taxon>Scomber</taxon>
    </lineage>
</organism>
<feature type="transmembrane region" description="Helical" evidence="1">
    <location>
        <begin position="55"/>
        <end position="77"/>
    </location>
</feature>
<gene>
    <name evidence="2" type="ORF">FSCOSCO3_A033143</name>
</gene>
<feature type="transmembrane region" description="Helical" evidence="1">
    <location>
        <begin position="253"/>
        <end position="273"/>
    </location>
</feature>
<feature type="transmembrane region" description="Helical" evidence="1">
    <location>
        <begin position="221"/>
        <end position="241"/>
    </location>
</feature>
<keyword evidence="1 2" id="KW-0812">Transmembrane</keyword>
<feature type="transmembrane region" description="Helical" evidence="1">
    <location>
        <begin position="89"/>
        <end position="109"/>
    </location>
</feature>
<evidence type="ECO:0000313" key="3">
    <source>
        <dbReference type="Proteomes" id="UP001314229"/>
    </source>
</evidence>